<sequence>MFNSIVAMSHIVYIVKFRANETCSTNSNSKCHPGGSCNFPPFILDLCFLGMPYLSSSLTS</sequence>
<organism evidence="1">
    <name type="scientific">Arundo donax</name>
    <name type="common">Giant reed</name>
    <name type="synonym">Donax arundinaceus</name>
    <dbReference type="NCBI Taxonomy" id="35708"/>
    <lineage>
        <taxon>Eukaryota</taxon>
        <taxon>Viridiplantae</taxon>
        <taxon>Streptophyta</taxon>
        <taxon>Embryophyta</taxon>
        <taxon>Tracheophyta</taxon>
        <taxon>Spermatophyta</taxon>
        <taxon>Magnoliopsida</taxon>
        <taxon>Liliopsida</taxon>
        <taxon>Poales</taxon>
        <taxon>Poaceae</taxon>
        <taxon>PACMAD clade</taxon>
        <taxon>Arundinoideae</taxon>
        <taxon>Arundineae</taxon>
        <taxon>Arundo</taxon>
    </lineage>
</organism>
<evidence type="ECO:0000313" key="1">
    <source>
        <dbReference type="EMBL" id="JAD85973.1"/>
    </source>
</evidence>
<proteinExistence type="predicted"/>
<protein>
    <submittedName>
        <fullName evidence="1">Uncharacterized protein</fullName>
    </submittedName>
</protein>
<accession>A0A0A9DH12</accession>
<reference evidence="1" key="2">
    <citation type="journal article" date="2015" name="Data Brief">
        <title>Shoot transcriptome of the giant reed, Arundo donax.</title>
        <authorList>
            <person name="Barrero R.A."/>
            <person name="Guerrero F.D."/>
            <person name="Moolhuijzen P."/>
            <person name="Goolsby J.A."/>
            <person name="Tidwell J."/>
            <person name="Bellgard S.E."/>
            <person name="Bellgard M.I."/>
        </authorList>
    </citation>
    <scope>NUCLEOTIDE SEQUENCE</scope>
    <source>
        <tissue evidence="1">Shoot tissue taken approximately 20 cm above the soil surface</tissue>
    </source>
</reference>
<dbReference type="AlphaFoldDB" id="A0A0A9DH12"/>
<dbReference type="EMBL" id="GBRH01211922">
    <property type="protein sequence ID" value="JAD85973.1"/>
    <property type="molecule type" value="Transcribed_RNA"/>
</dbReference>
<reference evidence="1" key="1">
    <citation type="submission" date="2014-09" db="EMBL/GenBank/DDBJ databases">
        <authorList>
            <person name="Magalhaes I.L.F."/>
            <person name="Oliveira U."/>
            <person name="Santos F.R."/>
            <person name="Vidigal T.H.D.A."/>
            <person name="Brescovit A.D."/>
            <person name="Santos A.J."/>
        </authorList>
    </citation>
    <scope>NUCLEOTIDE SEQUENCE</scope>
    <source>
        <tissue evidence="1">Shoot tissue taken approximately 20 cm above the soil surface</tissue>
    </source>
</reference>
<name>A0A0A9DH12_ARUDO</name>